<dbReference type="NCBIfam" id="TIGR01845">
    <property type="entry name" value="outer_NodT"/>
    <property type="match status" value="1"/>
</dbReference>
<protein>
    <submittedName>
        <fullName evidence="1">Outer membrane protein OprM</fullName>
    </submittedName>
</protein>
<dbReference type="GO" id="GO:0015562">
    <property type="term" value="F:efflux transmembrane transporter activity"/>
    <property type="evidence" value="ECO:0007669"/>
    <property type="project" value="InterPro"/>
</dbReference>
<dbReference type="PANTHER" id="PTHR30203">
    <property type="entry name" value="OUTER MEMBRANE CATION EFFLUX PROTEIN"/>
    <property type="match status" value="1"/>
</dbReference>
<dbReference type="AlphaFoldDB" id="A0A1J5RYE9"/>
<name>A0A1J5RYE9_9ZZZZ</name>
<dbReference type="Gene3D" id="2.20.200.10">
    <property type="entry name" value="Outer membrane efflux proteins (OEP)"/>
    <property type="match status" value="1"/>
</dbReference>
<dbReference type="InterPro" id="IPR010131">
    <property type="entry name" value="MdtP/NodT-like"/>
</dbReference>
<dbReference type="SUPFAM" id="SSF56954">
    <property type="entry name" value="Outer membrane efflux proteins (OEP)"/>
    <property type="match status" value="1"/>
</dbReference>
<accession>A0A1J5RYE9</accession>
<evidence type="ECO:0000313" key="1">
    <source>
        <dbReference type="EMBL" id="OIQ97116.1"/>
    </source>
</evidence>
<organism evidence="1">
    <name type="scientific">mine drainage metagenome</name>
    <dbReference type="NCBI Taxonomy" id="410659"/>
    <lineage>
        <taxon>unclassified sequences</taxon>
        <taxon>metagenomes</taxon>
        <taxon>ecological metagenomes</taxon>
    </lineage>
</organism>
<comment type="caution">
    <text evidence="1">The sequence shown here is derived from an EMBL/GenBank/DDBJ whole genome shotgun (WGS) entry which is preliminary data.</text>
</comment>
<proteinExistence type="predicted"/>
<gene>
    <name evidence="1" type="primary">oprM_21</name>
    <name evidence="1" type="ORF">GALL_208150</name>
</gene>
<dbReference type="GO" id="GO:0016020">
    <property type="term" value="C:membrane"/>
    <property type="evidence" value="ECO:0007669"/>
    <property type="project" value="InterPro"/>
</dbReference>
<dbReference type="Pfam" id="PF02321">
    <property type="entry name" value="OEP"/>
    <property type="match status" value="2"/>
</dbReference>
<dbReference type="PROSITE" id="PS51257">
    <property type="entry name" value="PROKAR_LIPOPROTEIN"/>
    <property type="match status" value="1"/>
</dbReference>
<dbReference type="PANTHER" id="PTHR30203:SF33">
    <property type="entry name" value="BLR4455 PROTEIN"/>
    <property type="match status" value="1"/>
</dbReference>
<reference evidence="1" key="1">
    <citation type="submission" date="2016-10" db="EMBL/GenBank/DDBJ databases">
        <title>Sequence of Gallionella enrichment culture.</title>
        <authorList>
            <person name="Poehlein A."/>
            <person name="Muehling M."/>
            <person name="Daniel R."/>
        </authorList>
    </citation>
    <scope>NUCLEOTIDE SEQUENCE</scope>
</reference>
<dbReference type="EMBL" id="MLJW01000137">
    <property type="protein sequence ID" value="OIQ97116.1"/>
    <property type="molecule type" value="Genomic_DNA"/>
</dbReference>
<sequence length="473" mass="48819">MLKPLFPAVLSAGLALLLAGCAVGPDYQRPAAPVPAHFKELDGWKRAAPQTVDGTAWWALYHDPALSALEAKVAVSNQTVKESEAAWRQALAAADAARAGFFPTLGADASKSRSRTDSTGQPLFSTTSSAALSASWVPDLWGKVRRAAENAEASAQASAGDLAAARLAEQSALATDYFALRAADQQQRLLDATVAAYARSLEIVRNQYAAGVAAQGDVAQAETQLKATQAQAIAVGVSRAQLEHAIAVLVGQAPADFTLAAAAQVPVVPSLPVGLPSRLLERRPDIAAAERRMAAANAEIGVAEAAYYPDLTLSASYGFAGTALDTLLRASHSVWSLGPGVGDTLFDGGLRAAQVAEARAAYDGTIASYRQTVLTAFQQVEDALAALGREAEQAQAQQRAVNSATLSERLALNQYRAGTQPYTTVITAQAAALSARQTALSIQEERLAASAALAVALGGGWPGPASAPAGGIE</sequence>
<dbReference type="InterPro" id="IPR003423">
    <property type="entry name" value="OMP_efflux"/>
</dbReference>
<dbReference type="Gene3D" id="1.20.1600.10">
    <property type="entry name" value="Outer membrane efflux proteins (OEP)"/>
    <property type="match status" value="1"/>
</dbReference>